<accession>A0A9P1BJT4</accession>
<evidence type="ECO:0000313" key="2">
    <source>
        <dbReference type="EMBL" id="CAL1128062.1"/>
    </source>
</evidence>
<dbReference type="EMBL" id="CAMXCT020000151">
    <property type="protein sequence ID" value="CAL1128062.1"/>
    <property type="molecule type" value="Genomic_DNA"/>
</dbReference>
<proteinExistence type="predicted"/>
<reference evidence="1" key="1">
    <citation type="submission" date="2022-10" db="EMBL/GenBank/DDBJ databases">
        <authorList>
            <person name="Chen Y."/>
            <person name="Dougan E. K."/>
            <person name="Chan C."/>
            <person name="Rhodes N."/>
            <person name="Thang M."/>
        </authorList>
    </citation>
    <scope>NUCLEOTIDE SEQUENCE</scope>
</reference>
<gene>
    <name evidence="1" type="ORF">C1SCF055_LOCUS3072</name>
</gene>
<dbReference type="EMBL" id="CAMXCT010000151">
    <property type="protein sequence ID" value="CAI3974687.1"/>
    <property type="molecule type" value="Genomic_DNA"/>
</dbReference>
<comment type="caution">
    <text evidence="1">The sequence shown here is derived from an EMBL/GenBank/DDBJ whole genome shotgun (WGS) entry which is preliminary data.</text>
</comment>
<dbReference type="Proteomes" id="UP001152797">
    <property type="component" value="Unassembled WGS sequence"/>
</dbReference>
<dbReference type="EMBL" id="CAMXCT030000151">
    <property type="protein sequence ID" value="CAL4761999.1"/>
    <property type="molecule type" value="Genomic_DNA"/>
</dbReference>
<name>A0A9P1BJT4_9DINO</name>
<organism evidence="1">
    <name type="scientific">Cladocopium goreaui</name>
    <dbReference type="NCBI Taxonomy" id="2562237"/>
    <lineage>
        <taxon>Eukaryota</taxon>
        <taxon>Sar</taxon>
        <taxon>Alveolata</taxon>
        <taxon>Dinophyceae</taxon>
        <taxon>Suessiales</taxon>
        <taxon>Symbiodiniaceae</taxon>
        <taxon>Cladocopium</taxon>
    </lineage>
</organism>
<keyword evidence="4" id="KW-1185">Reference proteome</keyword>
<sequence length="313" mass="35239">MEAIADQPEPLPGYAYASCVNMGQPQLGQKMVTHSWRNKFSFLLAAIIADALDSQLYDSVMQLLKDQKFEELCEALNRRMKLDVAYWVCAFSVNQHAGICASPDARDSTGHSIQPCSCCTAKHFQGDLSETNKFDHMMALLKFRLRQDFSEVRLEQVVAMEPDFSLLTRIWCIAELVEAKKLHLPQAIMIHSAASRTDCLKRLFELDVRDANASFPADKDVVETFALRGSFMAELRDDRQHSFFKGLDVADPASVQALESNQEFLMEMICEYWVWATCEEEDAQRRVESVGITSRGAGAGKIAGNLVLEPQNR</sequence>
<dbReference type="AlphaFoldDB" id="A0A9P1BJT4"/>
<protein>
    <submittedName>
        <fullName evidence="3">Synaptotagmin-4</fullName>
    </submittedName>
</protein>
<evidence type="ECO:0000313" key="3">
    <source>
        <dbReference type="EMBL" id="CAL4761999.1"/>
    </source>
</evidence>
<evidence type="ECO:0000313" key="4">
    <source>
        <dbReference type="Proteomes" id="UP001152797"/>
    </source>
</evidence>
<reference evidence="2" key="2">
    <citation type="submission" date="2024-04" db="EMBL/GenBank/DDBJ databases">
        <authorList>
            <person name="Chen Y."/>
            <person name="Shah S."/>
            <person name="Dougan E. K."/>
            <person name="Thang M."/>
            <person name="Chan C."/>
        </authorList>
    </citation>
    <scope>NUCLEOTIDE SEQUENCE [LARGE SCALE GENOMIC DNA]</scope>
</reference>
<evidence type="ECO:0000313" key="1">
    <source>
        <dbReference type="EMBL" id="CAI3974687.1"/>
    </source>
</evidence>
<dbReference type="OrthoDB" id="413223at2759"/>